<dbReference type="InterPro" id="IPR025048">
    <property type="entry name" value="DUF3987"/>
</dbReference>
<protein>
    <submittedName>
        <fullName evidence="3">DUF3987 domain-containing protein</fullName>
    </submittedName>
</protein>
<dbReference type="SMART" id="SM00943">
    <property type="entry name" value="Prim-Pol"/>
    <property type="match status" value="1"/>
</dbReference>
<proteinExistence type="predicted"/>
<reference evidence="3" key="1">
    <citation type="submission" date="2020-02" db="EMBL/GenBank/DDBJ databases">
        <title>Delineation of the pyrene-degrading pathway in Roseobacter clade bacteria by genomic analysis.</title>
        <authorList>
            <person name="Zhou H."/>
            <person name="Wang H."/>
        </authorList>
    </citation>
    <scope>NUCLEOTIDE SEQUENCE</scope>
    <source>
        <strain evidence="3">PrR005</strain>
    </source>
</reference>
<evidence type="ECO:0000259" key="2">
    <source>
        <dbReference type="SMART" id="SM00943"/>
    </source>
</evidence>
<dbReference type="CDD" id="cd04859">
    <property type="entry name" value="Prim_Pol"/>
    <property type="match status" value="1"/>
</dbReference>
<evidence type="ECO:0000256" key="1">
    <source>
        <dbReference type="SAM" id="MobiDB-lite"/>
    </source>
</evidence>
<gene>
    <name evidence="3" type="ORF">G0P99_16475</name>
</gene>
<accession>A0A6B2NSZ9</accession>
<sequence>MNQMPQNNVTSNHDLARRLAIGGIPVFPCREADCDGKKAKAPYTSSGFKDATTDVEQVDLWWSQHPGAVPGIPTGTASGLAVIDGDVSKETGEAVGKTEIIDLGLTDPLAVMVNTPSGGVHYIFRHVEGAGCTTKQVASHVDTRGDGGYIIAPGAIMANGASYTYADRPLAEALRQGDLPEYPLTASQAAIEARKRDRHPTPSKAVFGVDTGGFGDTQATDDETLEVLDRLLATAPNSLSREDWVKLALSLKAGFGETLRSGFIAFSLRYSGGTPCDAAEASHVWQSADTPRTITGIAPALALLKEAVGEMDWKEAWRETLSKRDALALPTPRSAPPEEPQPLVREIAPGAPYPVEALGGLRKAVEAVQGMTQAPVAIPAASALCVASLAVQGFANVETLGGLRPVSVYALTIAQSGERKSSCDAPLMAALRDHEREQAIAQRDDHASWVNAQALWKGERDRILAEAKKGKGEKRTAAQADLAAMGKEPAAPPSADRTVTEPTFEGLTRLFATGQPSLGIFSDEGGQFLGGHAMNSDNRQKTLAALNDLWQGNPIRRTRAGDGHATLYGRRLAVHLMVQPRVARAFMADRMATETGFLPRFLICEPPSAIGRREHAKARRDDTALAEFAGRLQGILARPMPMDPETRELQPRELPLAPEARALMIGFFDAIELEQAPGGTLAHVTGYASKAAEQAARIAGVLTLWRDLDASAVTAQDMANGIALAQYYLSEAVRLTDAANTSEEIDRAEMLRKWLLECWPHPEILKSEVVQFGPNQLRESPKALAALRVLEQHGWLVPLDPGAIVRGKPRKAAWHIVRRGDVV</sequence>
<dbReference type="Pfam" id="PF13148">
    <property type="entry name" value="DUF3987"/>
    <property type="match status" value="1"/>
</dbReference>
<feature type="compositionally biased region" description="Basic and acidic residues" evidence="1">
    <location>
        <begin position="466"/>
        <end position="476"/>
    </location>
</feature>
<feature type="region of interest" description="Disordered" evidence="1">
    <location>
        <begin position="466"/>
        <end position="498"/>
    </location>
</feature>
<feature type="region of interest" description="Disordered" evidence="1">
    <location>
        <begin position="192"/>
        <end position="212"/>
    </location>
</feature>
<dbReference type="AlphaFoldDB" id="A0A6B2NSZ9"/>
<dbReference type="SUPFAM" id="SSF56747">
    <property type="entry name" value="Prim-pol domain"/>
    <property type="match status" value="1"/>
</dbReference>
<feature type="domain" description="DNA primase/polymerase bifunctional N-terminal" evidence="2">
    <location>
        <begin position="16"/>
        <end position="174"/>
    </location>
</feature>
<name>A0A6B2NSZ9_9RHOB</name>
<comment type="caution">
    <text evidence="3">The sequence shown here is derived from an EMBL/GenBank/DDBJ whole genome shotgun (WGS) entry which is preliminary data.</text>
</comment>
<dbReference type="Pfam" id="PF09250">
    <property type="entry name" value="Prim-Pol"/>
    <property type="match status" value="1"/>
</dbReference>
<dbReference type="InterPro" id="IPR015330">
    <property type="entry name" value="DNA_primase/pol_bifunc_N"/>
</dbReference>
<dbReference type="EMBL" id="JAAGOX010000032">
    <property type="protein sequence ID" value="NDW46548.1"/>
    <property type="molecule type" value="Genomic_DNA"/>
</dbReference>
<organism evidence="3">
    <name type="scientific">Ruegeria sp. PrR005</name>
    <dbReference type="NCBI Taxonomy" id="2706882"/>
    <lineage>
        <taxon>Bacteria</taxon>
        <taxon>Pseudomonadati</taxon>
        <taxon>Pseudomonadota</taxon>
        <taxon>Alphaproteobacteria</taxon>
        <taxon>Rhodobacterales</taxon>
        <taxon>Roseobacteraceae</taxon>
        <taxon>Ruegeria</taxon>
    </lineage>
</organism>
<evidence type="ECO:0000313" key="3">
    <source>
        <dbReference type="EMBL" id="NDW46548.1"/>
    </source>
</evidence>
<dbReference type="RefSeq" id="WP_164131567.1">
    <property type="nucleotide sequence ID" value="NZ_JAAGOX010000032.1"/>
</dbReference>